<reference evidence="1" key="1">
    <citation type="submission" date="2017-07" db="EMBL/GenBank/DDBJ databases">
        <authorList>
            <person name="Mikheyev A."/>
            <person name="Grau M."/>
        </authorList>
    </citation>
    <scope>NUCLEOTIDE SEQUENCE</scope>
    <source>
        <tissue evidence="1">Venom_gland</tissue>
    </source>
</reference>
<dbReference type="AlphaFoldDB" id="A0A2D4EWV1"/>
<accession>A0A2D4EWV1</accession>
<proteinExistence type="predicted"/>
<dbReference type="EMBL" id="IACJ01020071">
    <property type="protein sequence ID" value="LAA39416.1"/>
    <property type="molecule type" value="Transcribed_RNA"/>
</dbReference>
<sequence>MCVYTQLHLVSGVHACLPFIQMEHTCVCSPTACANEDTRLAVSMAQLQTPHSPLPKGVQIPLQKKREGKKMCKLQSIKLGVSKGLVLHLLVSLETSDVDQGAFPTLLPAAPKTPECC</sequence>
<organism evidence="1">
    <name type="scientific">Micrurus corallinus</name>
    <name type="common">Brazilian coral snake</name>
    <dbReference type="NCBI Taxonomy" id="54390"/>
    <lineage>
        <taxon>Eukaryota</taxon>
        <taxon>Metazoa</taxon>
        <taxon>Chordata</taxon>
        <taxon>Craniata</taxon>
        <taxon>Vertebrata</taxon>
        <taxon>Euteleostomi</taxon>
        <taxon>Lepidosauria</taxon>
        <taxon>Squamata</taxon>
        <taxon>Bifurcata</taxon>
        <taxon>Unidentata</taxon>
        <taxon>Episquamata</taxon>
        <taxon>Toxicofera</taxon>
        <taxon>Serpentes</taxon>
        <taxon>Colubroidea</taxon>
        <taxon>Elapidae</taxon>
        <taxon>Elapinae</taxon>
        <taxon>Micrurus</taxon>
    </lineage>
</organism>
<name>A0A2D4EWV1_MICCO</name>
<evidence type="ECO:0000313" key="1">
    <source>
        <dbReference type="EMBL" id="LAA39416.1"/>
    </source>
</evidence>
<protein>
    <submittedName>
        <fullName evidence="1">Uncharacterized protein</fullName>
    </submittedName>
</protein>
<reference evidence="1" key="2">
    <citation type="submission" date="2017-11" db="EMBL/GenBank/DDBJ databases">
        <title>Coralsnake Venomics: Analyses of Venom Gland Transcriptomes and Proteomes of Six Brazilian Taxa.</title>
        <authorList>
            <person name="Aird S.D."/>
            <person name="Jorge da Silva N."/>
            <person name="Qiu L."/>
            <person name="Villar-Briones A."/>
            <person name="Aparecida-Saddi V."/>
            <person name="Campos-Telles M.P."/>
            <person name="Grau M."/>
            <person name="Mikheyev A.S."/>
        </authorList>
    </citation>
    <scope>NUCLEOTIDE SEQUENCE</scope>
    <source>
        <tissue evidence="1">Venom_gland</tissue>
    </source>
</reference>